<gene>
    <name evidence="6" type="ORF">BSTOLATCC_MIC9699</name>
</gene>
<dbReference type="AlphaFoldDB" id="A0AAU9IL46"/>
<evidence type="ECO:0000256" key="5">
    <source>
        <dbReference type="SAM" id="Phobius"/>
    </source>
</evidence>
<evidence type="ECO:0000256" key="4">
    <source>
        <dbReference type="ARBA" id="ARBA00023136"/>
    </source>
</evidence>
<dbReference type="EMBL" id="CAJZBQ010000011">
    <property type="protein sequence ID" value="CAG9313898.1"/>
    <property type="molecule type" value="Genomic_DNA"/>
</dbReference>
<keyword evidence="7" id="KW-1185">Reference proteome</keyword>
<feature type="transmembrane region" description="Helical" evidence="5">
    <location>
        <begin position="17"/>
        <end position="38"/>
    </location>
</feature>
<sequence>MINLANKPLTILPLQTLLYFDWLYSAWYFAVATMIYIYKGSYLIYPYNTIAPEYAGLCFFAVLQFFRIFVGSVANKSEGISAVLWFLALSIPAILASIFYIALQTFVFNADVVTNAILLFFQVTEAIFGFLMFIKFKKAPPRGKAPF</sequence>
<comment type="caution">
    <text evidence="6">The sequence shown here is derived from an EMBL/GenBank/DDBJ whole genome shotgun (WGS) entry which is preliminary data.</text>
</comment>
<proteinExistence type="predicted"/>
<keyword evidence="2 5" id="KW-0812">Transmembrane</keyword>
<evidence type="ECO:0000313" key="7">
    <source>
        <dbReference type="Proteomes" id="UP001162131"/>
    </source>
</evidence>
<feature type="transmembrane region" description="Helical" evidence="5">
    <location>
        <begin position="50"/>
        <end position="70"/>
    </location>
</feature>
<name>A0AAU9IL46_9CILI</name>
<evidence type="ECO:0000256" key="3">
    <source>
        <dbReference type="ARBA" id="ARBA00022989"/>
    </source>
</evidence>
<dbReference type="GO" id="GO:0016020">
    <property type="term" value="C:membrane"/>
    <property type="evidence" value="ECO:0007669"/>
    <property type="project" value="UniProtKB-SubCell"/>
</dbReference>
<reference evidence="6" key="1">
    <citation type="submission" date="2021-09" db="EMBL/GenBank/DDBJ databases">
        <authorList>
            <consortium name="AG Swart"/>
            <person name="Singh M."/>
            <person name="Singh A."/>
            <person name="Seah K."/>
            <person name="Emmerich C."/>
        </authorList>
    </citation>
    <scope>NUCLEOTIDE SEQUENCE</scope>
    <source>
        <strain evidence="6">ATCC30299</strain>
    </source>
</reference>
<accession>A0AAU9IL46</accession>
<evidence type="ECO:0008006" key="8">
    <source>
        <dbReference type="Google" id="ProtNLM"/>
    </source>
</evidence>
<organism evidence="6 7">
    <name type="scientific">Blepharisma stoltei</name>
    <dbReference type="NCBI Taxonomy" id="1481888"/>
    <lineage>
        <taxon>Eukaryota</taxon>
        <taxon>Sar</taxon>
        <taxon>Alveolata</taxon>
        <taxon>Ciliophora</taxon>
        <taxon>Postciliodesmatophora</taxon>
        <taxon>Heterotrichea</taxon>
        <taxon>Heterotrichida</taxon>
        <taxon>Blepharismidae</taxon>
        <taxon>Blepharisma</taxon>
    </lineage>
</organism>
<dbReference type="PANTHER" id="PTHR13531">
    <property type="entry name" value="GEO07735P1-RELATED-RELATED"/>
    <property type="match status" value="1"/>
</dbReference>
<evidence type="ECO:0000313" key="6">
    <source>
        <dbReference type="EMBL" id="CAG9313898.1"/>
    </source>
</evidence>
<feature type="transmembrane region" description="Helical" evidence="5">
    <location>
        <begin position="115"/>
        <end position="134"/>
    </location>
</feature>
<dbReference type="GO" id="GO:1905515">
    <property type="term" value="P:non-motile cilium assembly"/>
    <property type="evidence" value="ECO:0007669"/>
    <property type="project" value="TreeGrafter"/>
</dbReference>
<feature type="transmembrane region" description="Helical" evidence="5">
    <location>
        <begin position="82"/>
        <end position="103"/>
    </location>
</feature>
<dbReference type="Pfam" id="PF09799">
    <property type="entry name" value="Transmemb_17"/>
    <property type="match status" value="1"/>
</dbReference>
<dbReference type="Proteomes" id="UP001162131">
    <property type="component" value="Unassembled WGS sequence"/>
</dbReference>
<dbReference type="GO" id="GO:0035869">
    <property type="term" value="C:ciliary transition zone"/>
    <property type="evidence" value="ECO:0007669"/>
    <property type="project" value="TreeGrafter"/>
</dbReference>
<dbReference type="InterPro" id="IPR019184">
    <property type="entry name" value="Uncharacterised_TM-17"/>
</dbReference>
<dbReference type="PANTHER" id="PTHR13531:SF0">
    <property type="entry name" value="GEO07735P1-RELATED"/>
    <property type="match status" value="1"/>
</dbReference>
<protein>
    <recommendedName>
        <fullName evidence="8">Transmembrane protein</fullName>
    </recommendedName>
</protein>
<evidence type="ECO:0000256" key="2">
    <source>
        <dbReference type="ARBA" id="ARBA00022692"/>
    </source>
</evidence>
<comment type="subcellular location">
    <subcellularLocation>
        <location evidence="1">Membrane</location>
        <topology evidence="1">Multi-pass membrane protein</topology>
    </subcellularLocation>
</comment>
<keyword evidence="4 5" id="KW-0472">Membrane</keyword>
<evidence type="ECO:0000256" key="1">
    <source>
        <dbReference type="ARBA" id="ARBA00004141"/>
    </source>
</evidence>
<keyword evidence="3 5" id="KW-1133">Transmembrane helix</keyword>